<sequence length="423" mass="45667">MPITRTKALLALCLACIVIVFASVPSSAQMLARPGWAGFGQKSEAWWKHSIIYEIDPHGFSPEGLHGIAQRLDYIHSLGADAILLTHIAPDATHPQSLDPAIGTLDDLDTLSREASTRNMRILLDLGTPPAGTDLNSLARLWLNRGLAGFRIADPQQADQLRKITGSYIGERIVIGDLDPAANAHQQPQLLLDSSLTKLTQLNAATLRPAIEAIQSNSSSLLLATDGPDVTRSAARFGDGQHNLDIAKVFAAILLTNRASSLLYYGQEIGLASSTPMQWGTPVSPAPAHPRRLAAPANDPISVAAQEADNSSLLNWYRQLSALHHSNQTLSSAPSIMLDHDAQNILAWVRKPEGASLRDPAVIVVCNLTAQPVHLSLKEDMQKLHLKGSFLRTIVRSDSGMGPMSLDSMTIPPFAVYIGQLRY</sequence>
<dbReference type="InterPro" id="IPR017853">
    <property type="entry name" value="GH"/>
</dbReference>
<dbReference type="EMBL" id="CP121195">
    <property type="protein sequence ID" value="XBH13868.1"/>
    <property type="molecule type" value="Genomic_DNA"/>
</dbReference>
<dbReference type="PANTHER" id="PTHR10357:SF179">
    <property type="entry name" value="NEUTRAL AND BASIC AMINO ACID TRANSPORT PROTEIN RBAT"/>
    <property type="match status" value="1"/>
</dbReference>
<dbReference type="Pfam" id="PF00128">
    <property type="entry name" value="Alpha-amylase"/>
    <property type="match status" value="1"/>
</dbReference>
<dbReference type="PANTHER" id="PTHR10357">
    <property type="entry name" value="ALPHA-AMYLASE FAMILY MEMBER"/>
    <property type="match status" value="1"/>
</dbReference>
<proteinExistence type="predicted"/>
<evidence type="ECO:0000259" key="2">
    <source>
        <dbReference type="SMART" id="SM00642"/>
    </source>
</evidence>
<dbReference type="RefSeq" id="WP_348269904.1">
    <property type="nucleotide sequence ID" value="NZ_CP121195.1"/>
</dbReference>
<evidence type="ECO:0000313" key="3">
    <source>
        <dbReference type="EMBL" id="XBH13868.1"/>
    </source>
</evidence>
<accession>A0AAU7D804</accession>
<dbReference type="GO" id="GO:0004556">
    <property type="term" value="F:alpha-amylase activity"/>
    <property type="evidence" value="ECO:0007669"/>
    <property type="project" value="TreeGrafter"/>
</dbReference>
<keyword evidence="3" id="KW-0378">Hydrolase</keyword>
<feature type="chain" id="PRO_5043851305" evidence="1">
    <location>
        <begin position="23"/>
        <end position="423"/>
    </location>
</feature>
<evidence type="ECO:0000256" key="1">
    <source>
        <dbReference type="SAM" id="SignalP"/>
    </source>
</evidence>
<dbReference type="Gene3D" id="3.20.20.80">
    <property type="entry name" value="Glycosidases"/>
    <property type="match status" value="2"/>
</dbReference>
<feature type="signal peptide" evidence="1">
    <location>
        <begin position="1"/>
        <end position="22"/>
    </location>
</feature>
<reference evidence="3" key="1">
    <citation type="submission" date="2023-03" db="EMBL/GenBank/DDBJ databases">
        <title>Edaphobacter sp.</title>
        <authorList>
            <person name="Huber K.J."/>
            <person name="Papendorf J."/>
            <person name="Pilke C."/>
            <person name="Bunk B."/>
            <person name="Sproeer C."/>
            <person name="Pester M."/>
        </authorList>
    </citation>
    <scope>NUCLEOTIDE SEQUENCE</scope>
    <source>
        <strain evidence="3">DSM 109920</strain>
    </source>
</reference>
<dbReference type="InterPro" id="IPR006047">
    <property type="entry name" value="GH13_cat_dom"/>
</dbReference>
<name>A0AAU7D804_9BACT</name>
<keyword evidence="1" id="KW-0732">Signal</keyword>
<feature type="domain" description="Glycosyl hydrolase family 13 catalytic" evidence="2">
    <location>
        <begin position="54"/>
        <end position="324"/>
    </location>
</feature>
<protein>
    <submittedName>
        <fullName evidence="3">Alpha-amylase family glycosyl hydrolase</fullName>
    </submittedName>
</protein>
<dbReference type="AlphaFoldDB" id="A0AAU7D804"/>
<gene>
    <name evidence="3" type="ORF">P8936_01550</name>
</gene>
<dbReference type="SMART" id="SM00642">
    <property type="entry name" value="Aamy"/>
    <property type="match status" value="1"/>
</dbReference>
<organism evidence="3">
    <name type="scientific">Edaphobacter paludis</name>
    <dbReference type="NCBI Taxonomy" id="3035702"/>
    <lineage>
        <taxon>Bacteria</taxon>
        <taxon>Pseudomonadati</taxon>
        <taxon>Acidobacteriota</taxon>
        <taxon>Terriglobia</taxon>
        <taxon>Terriglobales</taxon>
        <taxon>Acidobacteriaceae</taxon>
        <taxon>Edaphobacter</taxon>
    </lineage>
</organism>
<dbReference type="GO" id="GO:0009313">
    <property type="term" value="P:oligosaccharide catabolic process"/>
    <property type="evidence" value="ECO:0007669"/>
    <property type="project" value="TreeGrafter"/>
</dbReference>
<dbReference type="SUPFAM" id="SSF51445">
    <property type="entry name" value="(Trans)glycosidases"/>
    <property type="match status" value="1"/>
</dbReference>